<dbReference type="AlphaFoldDB" id="A0A100HM61"/>
<dbReference type="GO" id="GO:0003700">
    <property type="term" value="F:DNA-binding transcription factor activity"/>
    <property type="evidence" value="ECO:0007669"/>
    <property type="project" value="InterPro"/>
</dbReference>
<dbReference type="SUPFAM" id="SSF46785">
    <property type="entry name" value="Winged helix' DNA-binding domain"/>
    <property type="match status" value="1"/>
</dbReference>
<dbReference type="CDD" id="cd00090">
    <property type="entry name" value="HTH_ARSR"/>
    <property type="match status" value="1"/>
</dbReference>
<feature type="domain" description="HTH arsR-type" evidence="4">
    <location>
        <begin position="31"/>
        <end position="125"/>
    </location>
</feature>
<organism evidence="5 6">
    <name type="scientific">Deinococcus grandis</name>
    <dbReference type="NCBI Taxonomy" id="57498"/>
    <lineage>
        <taxon>Bacteria</taxon>
        <taxon>Thermotogati</taxon>
        <taxon>Deinococcota</taxon>
        <taxon>Deinococci</taxon>
        <taxon>Deinococcales</taxon>
        <taxon>Deinococcaceae</taxon>
        <taxon>Deinococcus</taxon>
    </lineage>
</organism>
<evidence type="ECO:0000256" key="1">
    <source>
        <dbReference type="ARBA" id="ARBA00023015"/>
    </source>
</evidence>
<dbReference type="PANTHER" id="PTHR43132:SF6">
    <property type="entry name" value="HTH-TYPE TRANSCRIPTIONAL REPRESSOR CZRA"/>
    <property type="match status" value="1"/>
</dbReference>
<keyword evidence="2" id="KW-0238">DNA-binding</keyword>
<dbReference type="Pfam" id="PF01022">
    <property type="entry name" value="HTH_5"/>
    <property type="match status" value="1"/>
</dbReference>
<gene>
    <name evidence="5" type="ORF">DEIGR_200163</name>
</gene>
<evidence type="ECO:0000313" key="5">
    <source>
        <dbReference type="EMBL" id="GAQ23308.1"/>
    </source>
</evidence>
<sequence length="128" mass="13728">MSAPAPVALDATCAEDCLHPDAVARARAAQPPAACVEEASALLKAVADPTRLRLLTALSTGDLCVHDLALVAGISESATSHQLRLLRDHRLVTAHRDGRTVFYRLADQHVTLLLTNAIEHARERPGLR</sequence>
<dbReference type="InterPro" id="IPR018334">
    <property type="entry name" value="ArsR_HTH"/>
</dbReference>
<dbReference type="PROSITE" id="PS50987">
    <property type="entry name" value="HTH_ARSR_2"/>
    <property type="match status" value="1"/>
</dbReference>
<reference evidence="6" key="1">
    <citation type="submission" date="2015-11" db="EMBL/GenBank/DDBJ databases">
        <title>Draft Genome Sequence of the Radioresistant Bacterium Deinococcus grandis, Isolated from Freshwater Fish in Japan.</title>
        <authorList>
            <person name="Satoh K."/>
            <person name="Onodera T."/>
            <person name="Omoso K."/>
            <person name="Takeda-Yano K."/>
            <person name="Katayama T."/>
            <person name="Oono Y."/>
            <person name="Narumi I."/>
        </authorList>
    </citation>
    <scope>NUCLEOTIDE SEQUENCE [LARGE SCALE GENOMIC DNA]</scope>
    <source>
        <strain evidence="6">ATCC 43672</strain>
    </source>
</reference>
<dbReference type="EMBL" id="BCMS01000002">
    <property type="protein sequence ID" value="GAQ23308.1"/>
    <property type="molecule type" value="Genomic_DNA"/>
</dbReference>
<dbReference type="InterPro" id="IPR011991">
    <property type="entry name" value="ArsR-like_HTH"/>
</dbReference>
<dbReference type="PANTHER" id="PTHR43132">
    <property type="entry name" value="ARSENICAL RESISTANCE OPERON REPRESSOR ARSR-RELATED"/>
    <property type="match status" value="1"/>
</dbReference>
<dbReference type="Proteomes" id="UP000056209">
    <property type="component" value="Unassembled WGS sequence"/>
</dbReference>
<keyword evidence="3" id="KW-0804">Transcription</keyword>
<proteinExistence type="predicted"/>
<dbReference type="OrthoDB" id="9794330at2"/>
<dbReference type="InterPro" id="IPR036390">
    <property type="entry name" value="WH_DNA-bd_sf"/>
</dbReference>
<keyword evidence="6" id="KW-1185">Reference proteome</keyword>
<evidence type="ECO:0000259" key="4">
    <source>
        <dbReference type="PROSITE" id="PS50987"/>
    </source>
</evidence>
<dbReference type="InterPro" id="IPR001845">
    <property type="entry name" value="HTH_ArsR_DNA-bd_dom"/>
</dbReference>
<dbReference type="NCBIfam" id="NF033788">
    <property type="entry name" value="HTH_metalloreg"/>
    <property type="match status" value="1"/>
</dbReference>
<protein>
    <submittedName>
        <fullName evidence="5">Transcriptional regulator</fullName>
    </submittedName>
</protein>
<dbReference type="GO" id="GO:0003677">
    <property type="term" value="F:DNA binding"/>
    <property type="evidence" value="ECO:0007669"/>
    <property type="project" value="UniProtKB-KW"/>
</dbReference>
<name>A0A100HM61_9DEIO</name>
<dbReference type="SMART" id="SM00418">
    <property type="entry name" value="HTH_ARSR"/>
    <property type="match status" value="1"/>
</dbReference>
<evidence type="ECO:0000256" key="2">
    <source>
        <dbReference type="ARBA" id="ARBA00023125"/>
    </source>
</evidence>
<comment type="caution">
    <text evidence="5">The sequence shown here is derived from an EMBL/GenBank/DDBJ whole genome shotgun (WGS) entry which is preliminary data.</text>
</comment>
<dbReference type="InterPro" id="IPR051011">
    <property type="entry name" value="Metal_resp_trans_reg"/>
</dbReference>
<dbReference type="RefSeq" id="WP_058979074.1">
    <property type="nucleotide sequence ID" value="NZ_BCMS01000002.1"/>
</dbReference>
<dbReference type="PRINTS" id="PR00778">
    <property type="entry name" value="HTHARSR"/>
</dbReference>
<dbReference type="Gene3D" id="1.10.10.10">
    <property type="entry name" value="Winged helix-like DNA-binding domain superfamily/Winged helix DNA-binding domain"/>
    <property type="match status" value="1"/>
</dbReference>
<keyword evidence="1" id="KW-0805">Transcription regulation</keyword>
<dbReference type="InterPro" id="IPR036388">
    <property type="entry name" value="WH-like_DNA-bd_sf"/>
</dbReference>
<accession>A0A100HM61</accession>
<evidence type="ECO:0000313" key="6">
    <source>
        <dbReference type="Proteomes" id="UP000056209"/>
    </source>
</evidence>
<evidence type="ECO:0000256" key="3">
    <source>
        <dbReference type="ARBA" id="ARBA00023163"/>
    </source>
</evidence>
<dbReference type="PROSITE" id="PS00846">
    <property type="entry name" value="HTH_ARSR_1"/>
    <property type="match status" value="1"/>
</dbReference>